<dbReference type="PANTHER" id="PTHR45527">
    <property type="entry name" value="NONRIBOSOMAL PEPTIDE SYNTHETASE"/>
    <property type="match status" value="1"/>
</dbReference>
<feature type="transmembrane region" description="Helical" evidence="1">
    <location>
        <begin position="55"/>
        <end position="77"/>
    </location>
</feature>
<evidence type="ECO:0000313" key="4">
    <source>
        <dbReference type="EMBL" id="MDQ0995407.1"/>
    </source>
</evidence>
<accession>A0ABU0S3S1</accession>
<keyword evidence="1" id="KW-0812">Transmembrane</keyword>
<dbReference type="CDD" id="cd05930">
    <property type="entry name" value="A_NRPS"/>
    <property type="match status" value="1"/>
</dbReference>
<evidence type="ECO:0000256" key="1">
    <source>
        <dbReference type="SAM" id="Phobius"/>
    </source>
</evidence>
<dbReference type="Proteomes" id="UP001237780">
    <property type="component" value="Unassembled WGS sequence"/>
</dbReference>
<comment type="caution">
    <text evidence="4">The sequence shown here is derived from an EMBL/GenBank/DDBJ whole genome shotgun (WGS) entry which is preliminary data.</text>
</comment>
<dbReference type="InterPro" id="IPR042099">
    <property type="entry name" value="ANL_N_sf"/>
</dbReference>
<name>A0ABU0S3S1_9HYPH</name>
<keyword evidence="4" id="KW-0436">Ligase</keyword>
<keyword evidence="1" id="KW-1133">Transmembrane helix</keyword>
<keyword evidence="1" id="KW-0472">Membrane</keyword>
<feature type="domain" description="AMP-dependent synthetase/ligase" evidence="2">
    <location>
        <begin position="12"/>
        <end position="377"/>
    </location>
</feature>
<dbReference type="GO" id="GO:0016874">
    <property type="term" value="F:ligase activity"/>
    <property type="evidence" value="ECO:0007669"/>
    <property type="project" value="UniProtKB-KW"/>
</dbReference>
<dbReference type="RefSeq" id="WP_307276617.1">
    <property type="nucleotide sequence ID" value="NZ_JAUSZT010000002.1"/>
</dbReference>
<dbReference type="InterPro" id="IPR025110">
    <property type="entry name" value="AMP-bd_C"/>
</dbReference>
<dbReference type="SUPFAM" id="SSF56801">
    <property type="entry name" value="Acetyl-CoA synthetase-like"/>
    <property type="match status" value="1"/>
</dbReference>
<gene>
    <name evidence="4" type="ORF">QFZ34_000584</name>
</gene>
<evidence type="ECO:0000259" key="2">
    <source>
        <dbReference type="Pfam" id="PF00501"/>
    </source>
</evidence>
<dbReference type="Gene3D" id="3.30.300.30">
    <property type="match status" value="1"/>
</dbReference>
<keyword evidence="5" id="KW-1185">Reference proteome</keyword>
<dbReference type="Pfam" id="PF00501">
    <property type="entry name" value="AMP-binding"/>
    <property type="match status" value="1"/>
</dbReference>
<evidence type="ECO:0000259" key="3">
    <source>
        <dbReference type="Pfam" id="PF13193"/>
    </source>
</evidence>
<proteinExistence type="predicted"/>
<dbReference type="EMBL" id="JAUSZT010000002">
    <property type="protein sequence ID" value="MDQ0995407.1"/>
    <property type="molecule type" value="Genomic_DNA"/>
</dbReference>
<reference evidence="4 5" key="1">
    <citation type="submission" date="2023-07" db="EMBL/GenBank/DDBJ databases">
        <title>Comparative genomics of wheat-associated soil bacteria to identify genetic determinants of phenazine resistance.</title>
        <authorList>
            <person name="Mouncey N."/>
        </authorList>
    </citation>
    <scope>NUCLEOTIDE SEQUENCE [LARGE SCALE GENOMIC DNA]</scope>
    <source>
        <strain evidence="4 5">W4I11</strain>
    </source>
</reference>
<feature type="domain" description="AMP-binding enzyme C-terminal" evidence="3">
    <location>
        <begin position="431"/>
        <end position="504"/>
    </location>
</feature>
<protein>
    <submittedName>
        <fullName evidence="4">D-alanine--poly(Phosphoribitol) ligase subunit 1</fullName>
        <ecNumber evidence="4">6.1.1.13</ecNumber>
    </submittedName>
</protein>
<dbReference type="InterPro" id="IPR045851">
    <property type="entry name" value="AMP-bd_C_sf"/>
</dbReference>
<dbReference type="EC" id="6.1.1.13" evidence="4"/>
<organism evidence="4 5">
    <name type="scientific">Phyllobacterium ifriqiyense</name>
    <dbReference type="NCBI Taxonomy" id="314238"/>
    <lineage>
        <taxon>Bacteria</taxon>
        <taxon>Pseudomonadati</taxon>
        <taxon>Pseudomonadota</taxon>
        <taxon>Alphaproteobacteria</taxon>
        <taxon>Hyphomicrobiales</taxon>
        <taxon>Phyllobacteriaceae</taxon>
        <taxon>Phyllobacterium</taxon>
    </lineage>
</organism>
<sequence>MTTRNLARPLFQFARSQPDAVAISSGGEAWSYGETARVAAALAGRFAAVRSSGRIGILASRSAVACLGILGTVWAGLTYVPLSLKLPEERLVELLKALALDAIVIDHRGAGMISATVHEYLPKLVIMAANVKPSGVSLGKDIVYLTDIKEIVGGEPAPIDSDNIAYIEFTSGTTGKPKGVMVPAIAVNNYLQVMQEWSGMSPTDRAAETCDITFDLSVHNMFLTWHGGASLHIMSAIQMLQPARFIRDHGITCWLSVPSIIGLMRKTNMLKPASLASLRISMFCGEPLPSGAAQAWLEAAPNSRVDNIYGPTEATIACLRQVVETPIAVTAGRGIVAIGCAFPGMSVAVFDQHNQKVKVGVPGEIALCGIQLARGYFGQPELTRERFPVIDGERWYLTGDLGVEDENGIFHHLGRLDNQIKIMGNRVELEEVEMHLRAASGSDEVAAVAWPIEHGSATGIVGFVVNTKLRPEQIQASLAEKVASYMMPSDLHLMDALPLNGNGKVDRAALGILLSHGLVGVRDGTGRQSALEQMTVAPLVHRAAHLDKTPALQG</sequence>
<dbReference type="PANTHER" id="PTHR45527:SF1">
    <property type="entry name" value="FATTY ACID SYNTHASE"/>
    <property type="match status" value="1"/>
</dbReference>
<dbReference type="Gene3D" id="3.40.50.12780">
    <property type="entry name" value="N-terminal domain of ligase-like"/>
    <property type="match status" value="1"/>
</dbReference>
<dbReference type="InterPro" id="IPR000873">
    <property type="entry name" value="AMP-dep_synth/lig_dom"/>
</dbReference>
<evidence type="ECO:0000313" key="5">
    <source>
        <dbReference type="Proteomes" id="UP001237780"/>
    </source>
</evidence>
<dbReference type="Pfam" id="PF13193">
    <property type="entry name" value="AMP-binding_C"/>
    <property type="match status" value="1"/>
</dbReference>